<dbReference type="Pfam" id="PF00702">
    <property type="entry name" value="Hydrolase"/>
    <property type="match status" value="1"/>
</dbReference>
<dbReference type="GO" id="GO:0016787">
    <property type="term" value="F:hydrolase activity"/>
    <property type="evidence" value="ECO:0007669"/>
    <property type="project" value="UniProtKB-KW"/>
</dbReference>
<organism evidence="1 2">
    <name type="scientific">Fusarium austroafricanum</name>
    <dbReference type="NCBI Taxonomy" id="2364996"/>
    <lineage>
        <taxon>Eukaryota</taxon>
        <taxon>Fungi</taxon>
        <taxon>Dikarya</taxon>
        <taxon>Ascomycota</taxon>
        <taxon>Pezizomycotina</taxon>
        <taxon>Sordariomycetes</taxon>
        <taxon>Hypocreomycetidae</taxon>
        <taxon>Hypocreales</taxon>
        <taxon>Nectriaceae</taxon>
        <taxon>Fusarium</taxon>
        <taxon>Fusarium concolor species complex</taxon>
    </lineage>
</organism>
<dbReference type="Gene3D" id="3.40.50.1000">
    <property type="entry name" value="HAD superfamily/HAD-like"/>
    <property type="match status" value="1"/>
</dbReference>
<accession>A0A8H4KI41</accession>
<dbReference type="EMBL" id="JAADJG010000278">
    <property type="protein sequence ID" value="KAF4449589.1"/>
    <property type="molecule type" value="Genomic_DNA"/>
</dbReference>
<dbReference type="PANTHER" id="PTHR46191:SF2">
    <property type="entry name" value="HALOACID DEHALOGENASE-LIKE HYDROLASE DOMAIN-CONTAINING PROTEIN 3"/>
    <property type="match status" value="1"/>
</dbReference>
<evidence type="ECO:0000313" key="1">
    <source>
        <dbReference type="EMBL" id="KAF4449589.1"/>
    </source>
</evidence>
<name>A0A8H4KI41_9HYPO</name>
<dbReference type="SUPFAM" id="SSF56784">
    <property type="entry name" value="HAD-like"/>
    <property type="match status" value="1"/>
</dbReference>
<gene>
    <name evidence="1" type="ORF">F53441_7156</name>
</gene>
<comment type="caution">
    <text evidence="1">The sequence shown here is derived from an EMBL/GenBank/DDBJ whole genome shotgun (WGS) entry which is preliminary data.</text>
</comment>
<dbReference type="OrthoDB" id="444127at2759"/>
<dbReference type="AlphaFoldDB" id="A0A8H4KI41"/>
<dbReference type="InterPro" id="IPR036412">
    <property type="entry name" value="HAD-like_sf"/>
</dbReference>
<protein>
    <submittedName>
        <fullName evidence="1">Uncharacterized hydrolase C7D4.05</fullName>
    </submittedName>
</protein>
<evidence type="ECO:0000313" key="2">
    <source>
        <dbReference type="Proteomes" id="UP000605986"/>
    </source>
</evidence>
<dbReference type="InterPro" id="IPR023214">
    <property type="entry name" value="HAD_sf"/>
</dbReference>
<dbReference type="InterPro" id="IPR051828">
    <property type="entry name" value="HAD-like_hydrolase_domain"/>
</dbReference>
<keyword evidence="2" id="KW-1185">Reference proteome</keyword>
<dbReference type="Proteomes" id="UP000605986">
    <property type="component" value="Unassembled WGS sequence"/>
</dbReference>
<dbReference type="Gene3D" id="1.10.150.720">
    <property type="entry name" value="Haloacid dehalogenase-like hydrolase"/>
    <property type="match status" value="1"/>
</dbReference>
<sequence>MSKRNLLLCFDAFGTLIRPIRPVAQQYAEVARQCGFTDFSDAELQATFKSTFKQESKKNPNYGKETGLGATKWWTNVIHNTFMTLSKDGKPLPQDLAPKLLHRFASKDGYETEAGLIEAFKGLKQNPCRHYDNLVVGVITNSDDRIPSILSSLGLDVSPFRFGTESDLSSLRDHAYDIDFHCMSYDVGVEKPDKRIFNAADLMLVKAISARSGKSLGDAEEDAGSWHKVYVGDDLANDVVGSGNAGWSPVLLDPKDECPNVADLKHWRSSPSQKAEGKVAKIEDHPDETLDSLFKDHDVATVNSIRNLLSWLTTSK</sequence>
<keyword evidence="1" id="KW-0378">Hydrolase</keyword>
<proteinExistence type="predicted"/>
<dbReference type="GO" id="GO:0005634">
    <property type="term" value="C:nucleus"/>
    <property type="evidence" value="ECO:0007669"/>
    <property type="project" value="TreeGrafter"/>
</dbReference>
<dbReference type="PANTHER" id="PTHR46191">
    <property type="match status" value="1"/>
</dbReference>
<dbReference type="InterPro" id="IPR044924">
    <property type="entry name" value="HAD-SF_hydro_IA_REG-2-like_cap"/>
</dbReference>
<reference evidence="1" key="1">
    <citation type="submission" date="2020-01" db="EMBL/GenBank/DDBJ databases">
        <title>Identification and distribution of gene clusters putatively required for synthesis of sphingolipid metabolism inhibitors in phylogenetically diverse species of the filamentous fungus Fusarium.</title>
        <authorList>
            <person name="Kim H.-S."/>
            <person name="Busman M."/>
            <person name="Brown D.W."/>
            <person name="Divon H."/>
            <person name="Uhlig S."/>
            <person name="Proctor R.H."/>
        </authorList>
    </citation>
    <scope>NUCLEOTIDE SEQUENCE</scope>
    <source>
        <strain evidence="1">NRRL 53441</strain>
    </source>
</reference>